<evidence type="ECO:0000259" key="8">
    <source>
        <dbReference type="SMART" id="SM00563"/>
    </source>
</evidence>
<dbReference type="GO" id="GO:0006654">
    <property type="term" value="P:phosphatidic acid biosynthetic process"/>
    <property type="evidence" value="ECO:0007669"/>
    <property type="project" value="TreeGrafter"/>
</dbReference>
<dbReference type="PANTHER" id="PTHR10434:SF64">
    <property type="entry name" value="1-ACYL-SN-GLYCEROL-3-PHOSPHATE ACYLTRANSFERASE-RELATED"/>
    <property type="match status" value="1"/>
</dbReference>
<dbReference type="SUPFAM" id="SSF69593">
    <property type="entry name" value="Glycerol-3-phosphate (1)-acyltransferase"/>
    <property type="match status" value="1"/>
</dbReference>
<feature type="transmembrane region" description="Helical" evidence="7">
    <location>
        <begin position="304"/>
        <end position="323"/>
    </location>
</feature>
<dbReference type="InParanoid" id="A0A2V0P7Y7"/>
<dbReference type="PANTHER" id="PTHR10434">
    <property type="entry name" value="1-ACYL-SN-GLYCEROL-3-PHOSPHATE ACYLTRANSFERASE"/>
    <property type="match status" value="1"/>
</dbReference>
<keyword evidence="7" id="KW-0472">Membrane</keyword>
<keyword evidence="2" id="KW-0444">Lipid biosynthesis</keyword>
<gene>
    <name evidence="9" type="ORF">Rsub_05937</name>
</gene>
<evidence type="ECO:0000256" key="3">
    <source>
        <dbReference type="ARBA" id="ARBA00022679"/>
    </source>
</evidence>
<evidence type="ECO:0000313" key="10">
    <source>
        <dbReference type="Proteomes" id="UP000247498"/>
    </source>
</evidence>
<feature type="domain" description="Phospholipid/glycerol acyltransferase" evidence="8">
    <location>
        <begin position="71"/>
        <end position="189"/>
    </location>
</feature>
<dbReference type="OrthoDB" id="202234at2759"/>
<accession>A0A2V0P7Y7</accession>
<keyword evidence="10" id="KW-1185">Reference proteome</keyword>
<feature type="transmembrane region" description="Helical" evidence="7">
    <location>
        <begin position="271"/>
        <end position="292"/>
    </location>
</feature>
<evidence type="ECO:0000256" key="4">
    <source>
        <dbReference type="ARBA" id="ARBA00023098"/>
    </source>
</evidence>
<keyword evidence="5 9" id="KW-0012">Acyltransferase</keyword>
<evidence type="ECO:0000256" key="5">
    <source>
        <dbReference type="ARBA" id="ARBA00023315"/>
    </source>
</evidence>
<name>A0A2V0P7Y7_9CHLO</name>
<reference evidence="9 10" key="1">
    <citation type="journal article" date="2018" name="Sci. Rep.">
        <title>Raphidocelis subcapitata (=Pseudokirchneriella subcapitata) provides an insight into genome evolution and environmental adaptations in the Sphaeropleales.</title>
        <authorList>
            <person name="Suzuki S."/>
            <person name="Yamaguchi H."/>
            <person name="Nakajima N."/>
            <person name="Kawachi M."/>
        </authorList>
    </citation>
    <scope>NUCLEOTIDE SEQUENCE [LARGE SCALE GENOMIC DNA]</scope>
    <source>
        <strain evidence="9 10">NIES-35</strain>
    </source>
</reference>
<dbReference type="Proteomes" id="UP000247498">
    <property type="component" value="Unassembled WGS sequence"/>
</dbReference>
<dbReference type="STRING" id="307507.A0A2V0P7Y7"/>
<keyword evidence="7" id="KW-0812">Transmembrane</keyword>
<keyword evidence="7" id="KW-1133">Transmembrane helix</keyword>
<evidence type="ECO:0000256" key="7">
    <source>
        <dbReference type="SAM" id="Phobius"/>
    </source>
</evidence>
<dbReference type="AlphaFoldDB" id="A0A2V0P7Y7"/>
<dbReference type="Pfam" id="PF01553">
    <property type="entry name" value="Acyltransferase"/>
    <property type="match status" value="1"/>
</dbReference>
<dbReference type="InterPro" id="IPR002123">
    <property type="entry name" value="Plipid/glycerol_acylTrfase"/>
</dbReference>
<feature type="transmembrane region" description="Helical" evidence="7">
    <location>
        <begin position="7"/>
        <end position="29"/>
    </location>
</feature>
<comment type="caution">
    <text evidence="9">The sequence shown here is derived from an EMBL/GenBank/DDBJ whole genome shotgun (WGS) entry which is preliminary data.</text>
</comment>
<dbReference type="GO" id="GO:0003841">
    <property type="term" value="F:1-acylglycerol-3-phosphate O-acyltransferase activity"/>
    <property type="evidence" value="ECO:0007669"/>
    <property type="project" value="TreeGrafter"/>
</dbReference>
<evidence type="ECO:0000256" key="2">
    <source>
        <dbReference type="ARBA" id="ARBA00022516"/>
    </source>
</evidence>
<feature type="compositionally biased region" description="Gly residues" evidence="6">
    <location>
        <begin position="339"/>
        <end position="358"/>
    </location>
</feature>
<evidence type="ECO:0000313" key="9">
    <source>
        <dbReference type="EMBL" id="GBF93205.1"/>
    </source>
</evidence>
<sequence>MLLLRLPAFWLAVWLMYWSLPLGVLTLYIPVWQLWGARNDTFYWVKFLVTALGIKFRKRGSGELYSGQAPCIYLANHRSWADFFVDAYLAGGRAQMLSRMAVLYAFPMFMAPVIAMRGCIVFKRGRIDDKEAFNKWIDGLVEASPQNGLMVYPEGHRSTLAHSLPLKRGMLHYAYSRKMPVQIIMSANKESVLSEKELHVGFGCTVVTSYSGLISPGDYAGFEGFMAAVQAAWDKEWRDTMSADAAGLPPLHVSGTIDDNHYPPRLVVSQLFFSLLGITLLFAASSITWGWILRAKGVLGPQGAKMVVSFLVAWFAASLAYCYNGQLPKPRLLPDGSEANGGGAGWKAGGRPGGGAAAKGGALKAAAAGGGGGGSPKKSS</sequence>
<organism evidence="9 10">
    <name type="scientific">Raphidocelis subcapitata</name>
    <dbReference type="NCBI Taxonomy" id="307507"/>
    <lineage>
        <taxon>Eukaryota</taxon>
        <taxon>Viridiplantae</taxon>
        <taxon>Chlorophyta</taxon>
        <taxon>core chlorophytes</taxon>
        <taxon>Chlorophyceae</taxon>
        <taxon>CS clade</taxon>
        <taxon>Sphaeropleales</taxon>
        <taxon>Selenastraceae</taxon>
        <taxon>Raphidocelis</taxon>
    </lineage>
</organism>
<dbReference type="SMART" id="SM00563">
    <property type="entry name" value="PlsC"/>
    <property type="match status" value="1"/>
</dbReference>
<proteinExistence type="predicted"/>
<evidence type="ECO:0000256" key="6">
    <source>
        <dbReference type="SAM" id="MobiDB-lite"/>
    </source>
</evidence>
<comment type="pathway">
    <text evidence="1">Lipid metabolism.</text>
</comment>
<evidence type="ECO:0000256" key="1">
    <source>
        <dbReference type="ARBA" id="ARBA00005189"/>
    </source>
</evidence>
<feature type="region of interest" description="Disordered" evidence="6">
    <location>
        <begin position="338"/>
        <end position="359"/>
    </location>
</feature>
<protein>
    <submittedName>
        <fullName evidence="9">Phospholipid glycerol acyltransferase</fullName>
    </submittedName>
</protein>
<feature type="transmembrane region" description="Helical" evidence="7">
    <location>
        <begin position="101"/>
        <end position="122"/>
    </location>
</feature>
<keyword evidence="3 9" id="KW-0808">Transferase</keyword>
<dbReference type="EMBL" id="BDRX01000038">
    <property type="protein sequence ID" value="GBF93205.1"/>
    <property type="molecule type" value="Genomic_DNA"/>
</dbReference>
<dbReference type="CDD" id="cd07989">
    <property type="entry name" value="LPLAT_AGPAT-like"/>
    <property type="match status" value="1"/>
</dbReference>
<keyword evidence="4" id="KW-0443">Lipid metabolism</keyword>